<evidence type="ECO:0000313" key="14">
    <source>
        <dbReference type="Proteomes" id="UP000326354"/>
    </source>
</evidence>
<sequence length="374" mass="40904">MIYFDNNATTAVSEEVFSHMLPFLQGNFANPSSSHQWGQKNRHAIEEARQQVASLLECEADEIYFTGCASEANNTLIKGIAHSHKHKGKHLITSSFEHPSVLRSCAYLEKNGYEVTYLPVSRDGQVSLEDLEKSIRPDTILISIMHANNEVGTIQDIAPMSALAAQKGILFHSDAAQSVGKEKVSVKDLGVHMLTIAGHKFHAPKGIGAFYLKRDVEIEPLIHGTGHERGKRAGTENLPFCIALGKACAIIENTMESYRERLCEMRDLLWNTIHHSCPDAVINGGQQRLSNTVNLSFPGLIGAEVLSLAPDIAASTGAACTKKPGSFVLRAMGIEDEVARGAIRFSLSKYNTQDEVLVASEQIVTAVKKLQNKE</sequence>
<dbReference type="KEGG" id="uam:UABAM_01032"/>
<evidence type="ECO:0000256" key="4">
    <source>
        <dbReference type="ARBA" id="ARBA00012239"/>
    </source>
</evidence>
<evidence type="ECO:0000259" key="12">
    <source>
        <dbReference type="Pfam" id="PF00266"/>
    </source>
</evidence>
<evidence type="ECO:0000256" key="5">
    <source>
        <dbReference type="ARBA" id="ARBA00022679"/>
    </source>
</evidence>
<dbReference type="PIRSF" id="PIRSF005572">
    <property type="entry name" value="NifS"/>
    <property type="match status" value="1"/>
</dbReference>
<reference evidence="13 14" key="1">
    <citation type="submission" date="2019-08" db="EMBL/GenBank/DDBJ databases">
        <title>Complete genome sequence of Candidatus Uab amorphum.</title>
        <authorList>
            <person name="Shiratori T."/>
            <person name="Suzuki S."/>
            <person name="Kakizawa Y."/>
            <person name="Ishida K."/>
        </authorList>
    </citation>
    <scope>NUCLEOTIDE SEQUENCE [LARGE SCALE GENOMIC DNA]</scope>
    <source>
        <strain evidence="13 14">SRT547</strain>
    </source>
</reference>
<comment type="similarity">
    <text evidence="3">Belongs to the class-V pyridoxal-phosphate-dependent aminotransferase family. NifS/IscS subfamily.</text>
</comment>
<comment type="catalytic activity">
    <reaction evidence="10">
        <text>(sulfur carrier)-H + L-cysteine = (sulfur carrier)-SH + L-alanine</text>
        <dbReference type="Rhea" id="RHEA:43892"/>
        <dbReference type="Rhea" id="RHEA-COMP:14737"/>
        <dbReference type="Rhea" id="RHEA-COMP:14739"/>
        <dbReference type="ChEBI" id="CHEBI:29917"/>
        <dbReference type="ChEBI" id="CHEBI:35235"/>
        <dbReference type="ChEBI" id="CHEBI:57972"/>
        <dbReference type="ChEBI" id="CHEBI:64428"/>
        <dbReference type="EC" id="2.8.1.7"/>
    </reaction>
</comment>
<organism evidence="13 14">
    <name type="scientific">Uabimicrobium amorphum</name>
    <dbReference type="NCBI Taxonomy" id="2596890"/>
    <lineage>
        <taxon>Bacteria</taxon>
        <taxon>Pseudomonadati</taxon>
        <taxon>Planctomycetota</taxon>
        <taxon>Candidatus Uabimicrobiia</taxon>
        <taxon>Candidatus Uabimicrobiales</taxon>
        <taxon>Candidatus Uabimicrobiaceae</taxon>
        <taxon>Candidatus Uabimicrobium</taxon>
    </lineage>
</organism>
<evidence type="ECO:0000256" key="7">
    <source>
        <dbReference type="ARBA" id="ARBA00022898"/>
    </source>
</evidence>
<dbReference type="InterPro" id="IPR000192">
    <property type="entry name" value="Aminotrans_V_dom"/>
</dbReference>
<dbReference type="Pfam" id="PF00266">
    <property type="entry name" value="Aminotran_5"/>
    <property type="match status" value="1"/>
</dbReference>
<evidence type="ECO:0000256" key="2">
    <source>
        <dbReference type="ARBA" id="ARBA00003120"/>
    </source>
</evidence>
<dbReference type="OrthoDB" id="9808002at2"/>
<dbReference type="Gene3D" id="3.90.1150.10">
    <property type="entry name" value="Aspartate Aminotransferase, domain 1"/>
    <property type="match status" value="1"/>
</dbReference>
<keyword evidence="9" id="KW-0411">Iron-sulfur</keyword>
<keyword evidence="5" id="KW-0808">Transferase</keyword>
<comment type="function">
    <text evidence="2">Catalyzes the removal of elemental sulfur atoms from cysteine to produce alanine. Seems to participate in the biosynthesis of the nitrogenase metalloclusters by providing the inorganic sulfur required for the Fe-S core formation.</text>
</comment>
<dbReference type="GO" id="GO:0051536">
    <property type="term" value="F:iron-sulfur cluster binding"/>
    <property type="evidence" value="ECO:0007669"/>
    <property type="project" value="UniProtKB-KW"/>
</dbReference>
<dbReference type="InterPro" id="IPR020578">
    <property type="entry name" value="Aminotrans_V_PyrdxlP_BS"/>
</dbReference>
<keyword evidence="7" id="KW-0663">Pyridoxal phosphate</keyword>
<dbReference type="Proteomes" id="UP000326354">
    <property type="component" value="Chromosome"/>
</dbReference>
<evidence type="ECO:0000256" key="11">
    <source>
        <dbReference type="RuleBase" id="RU004504"/>
    </source>
</evidence>
<dbReference type="RefSeq" id="WP_151966925.1">
    <property type="nucleotide sequence ID" value="NZ_AP019860.1"/>
</dbReference>
<dbReference type="InterPro" id="IPR015424">
    <property type="entry name" value="PyrdxlP-dep_Trfase"/>
</dbReference>
<name>A0A5S9F2P5_UABAM</name>
<accession>A0A5S9F2P5</accession>
<evidence type="ECO:0000256" key="8">
    <source>
        <dbReference type="ARBA" id="ARBA00023004"/>
    </source>
</evidence>
<evidence type="ECO:0000256" key="3">
    <source>
        <dbReference type="ARBA" id="ARBA00006490"/>
    </source>
</evidence>
<dbReference type="EC" id="2.8.1.7" evidence="4"/>
<keyword evidence="14" id="KW-1185">Reference proteome</keyword>
<dbReference type="EMBL" id="AP019860">
    <property type="protein sequence ID" value="BBM82689.1"/>
    <property type="molecule type" value="Genomic_DNA"/>
</dbReference>
<dbReference type="PROSITE" id="PS00595">
    <property type="entry name" value="AA_TRANSFER_CLASS_5"/>
    <property type="match status" value="1"/>
</dbReference>
<evidence type="ECO:0000256" key="6">
    <source>
        <dbReference type="ARBA" id="ARBA00022723"/>
    </source>
</evidence>
<evidence type="ECO:0000313" key="13">
    <source>
        <dbReference type="EMBL" id="BBM82689.1"/>
    </source>
</evidence>
<protein>
    <recommendedName>
        <fullName evidence="4">cysteine desulfurase</fullName>
        <ecNumber evidence="4">2.8.1.7</ecNumber>
    </recommendedName>
</protein>
<evidence type="ECO:0000256" key="1">
    <source>
        <dbReference type="ARBA" id="ARBA00001933"/>
    </source>
</evidence>
<dbReference type="FunFam" id="3.40.640.10:FF:000084">
    <property type="entry name" value="IscS-like cysteine desulfurase"/>
    <property type="match status" value="1"/>
</dbReference>
<comment type="cofactor">
    <cofactor evidence="1 11">
        <name>pyridoxal 5'-phosphate</name>
        <dbReference type="ChEBI" id="CHEBI:597326"/>
    </cofactor>
</comment>
<dbReference type="SUPFAM" id="SSF53383">
    <property type="entry name" value="PLP-dependent transferases"/>
    <property type="match status" value="1"/>
</dbReference>
<dbReference type="InterPro" id="IPR016454">
    <property type="entry name" value="Cysteine_dSase"/>
</dbReference>
<dbReference type="AlphaFoldDB" id="A0A5S9F2P5"/>
<dbReference type="InterPro" id="IPR015422">
    <property type="entry name" value="PyrdxlP-dep_Trfase_small"/>
</dbReference>
<proteinExistence type="inferred from homology"/>
<dbReference type="GO" id="GO:0046872">
    <property type="term" value="F:metal ion binding"/>
    <property type="evidence" value="ECO:0007669"/>
    <property type="project" value="UniProtKB-KW"/>
</dbReference>
<dbReference type="PANTHER" id="PTHR11601">
    <property type="entry name" value="CYSTEINE DESULFURYLASE FAMILY MEMBER"/>
    <property type="match status" value="1"/>
</dbReference>
<feature type="domain" description="Aminotransferase class V" evidence="12">
    <location>
        <begin position="2"/>
        <end position="356"/>
    </location>
</feature>
<evidence type="ECO:0000256" key="10">
    <source>
        <dbReference type="ARBA" id="ARBA00050776"/>
    </source>
</evidence>
<keyword evidence="8" id="KW-0408">Iron</keyword>
<evidence type="ECO:0000256" key="9">
    <source>
        <dbReference type="ARBA" id="ARBA00023014"/>
    </source>
</evidence>
<dbReference type="InterPro" id="IPR015421">
    <property type="entry name" value="PyrdxlP-dep_Trfase_major"/>
</dbReference>
<dbReference type="GO" id="GO:0031071">
    <property type="term" value="F:cysteine desulfurase activity"/>
    <property type="evidence" value="ECO:0007669"/>
    <property type="project" value="UniProtKB-EC"/>
</dbReference>
<dbReference type="Gene3D" id="3.40.640.10">
    <property type="entry name" value="Type I PLP-dependent aspartate aminotransferase-like (Major domain)"/>
    <property type="match status" value="1"/>
</dbReference>
<keyword evidence="6" id="KW-0479">Metal-binding</keyword>
<dbReference type="PANTHER" id="PTHR11601:SF34">
    <property type="entry name" value="CYSTEINE DESULFURASE"/>
    <property type="match status" value="1"/>
</dbReference>
<gene>
    <name evidence="13" type="ORF">UABAM_01032</name>
</gene>